<dbReference type="PANTHER" id="PTHR14255:SF5">
    <property type="entry name" value="SULFITE EXPORTER TAUE_SAFE FAMILY PROTEIN 4"/>
    <property type="match status" value="1"/>
</dbReference>
<evidence type="ECO:0000313" key="7">
    <source>
        <dbReference type="EMBL" id="KAK4757710.1"/>
    </source>
</evidence>
<feature type="transmembrane region" description="Helical" evidence="6">
    <location>
        <begin position="387"/>
        <end position="408"/>
    </location>
</feature>
<dbReference type="Pfam" id="PF01925">
    <property type="entry name" value="TauE"/>
    <property type="match status" value="2"/>
</dbReference>
<protein>
    <recommendedName>
        <fullName evidence="9">Sulfite exporter TauE/SafE family protein</fullName>
    </recommendedName>
</protein>
<evidence type="ECO:0000256" key="2">
    <source>
        <dbReference type="ARBA" id="ARBA00009142"/>
    </source>
</evidence>
<keyword evidence="8" id="KW-1185">Reference proteome</keyword>
<proteinExistence type="inferred from homology"/>
<comment type="caution">
    <text evidence="7">The sequence shown here is derived from an EMBL/GenBank/DDBJ whole genome shotgun (WGS) entry which is preliminary data.</text>
</comment>
<gene>
    <name evidence="7" type="ORF">SAY87_019011</name>
</gene>
<dbReference type="GO" id="GO:0016020">
    <property type="term" value="C:membrane"/>
    <property type="evidence" value="ECO:0007669"/>
    <property type="project" value="UniProtKB-SubCell"/>
</dbReference>
<dbReference type="EMBL" id="JAXIOK010000012">
    <property type="protein sequence ID" value="KAK4757710.1"/>
    <property type="molecule type" value="Genomic_DNA"/>
</dbReference>
<feature type="transmembrane region" description="Helical" evidence="6">
    <location>
        <begin position="356"/>
        <end position="375"/>
    </location>
</feature>
<evidence type="ECO:0000256" key="6">
    <source>
        <dbReference type="SAM" id="Phobius"/>
    </source>
</evidence>
<dbReference type="InterPro" id="IPR002781">
    <property type="entry name" value="TM_pro_TauE-like"/>
</dbReference>
<evidence type="ECO:0000256" key="4">
    <source>
        <dbReference type="ARBA" id="ARBA00022989"/>
    </source>
</evidence>
<sequence>MATRSFILYLLSASCVFVITTFFLDDGNTAAKSLSSTTKVWPELAFGWKLVVATVIGFIGSACGTVGGIGGGGIFVPMLTLIVGFDTKSAAALSKCMIMAASASSVWYNLRVRHPIREAPIIDYDLALLFQPVLLLGITVGVTLSVVFPYWLITVLIIILFLGTSSRSFYKGTLMWKEESSVKVTVITVEVVIETPYRPLVPREEKSNMEILRLNLNLKMMLVLVLVWNDVTVCGAIYWALFCLQFPIALVVFGYESIELYRKEKRRVSNGDTQMVCEASIHWTVGHIVLCALCGLLGGCVGGLLGSGGGFILGPLLLEIGVLPQVASATATFVMAFSSSMSVVEFYLLKRFPIPYALYLMAVSTLAGFWGQYLVRKLINSLGRVSIIVFILSSVIFVSALTMGFMGIEESITMIRNHESMGFLNFCSSQ</sequence>
<evidence type="ECO:0000256" key="5">
    <source>
        <dbReference type="ARBA" id="ARBA00023136"/>
    </source>
</evidence>
<evidence type="ECO:0008006" key="9">
    <source>
        <dbReference type="Google" id="ProtNLM"/>
    </source>
</evidence>
<reference evidence="7 8" key="1">
    <citation type="journal article" date="2023" name="Hortic Res">
        <title>Pangenome of water caltrop reveals structural variations and asymmetric subgenome divergence after allopolyploidization.</title>
        <authorList>
            <person name="Zhang X."/>
            <person name="Chen Y."/>
            <person name="Wang L."/>
            <person name="Yuan Y."/>
            <person name="Fang M."/>
            <person name="Shi L."/>
            <person name="Lu R."/>
            <person name="Comes H.P."/>
            <person name="Ma Y."/>
            <person name="Chen Y."/>
            <person name="Huang G."/>
            <person name="Zhou Y."/>
            <person name="Zheng Z."/>
            <person name="Qiu Y."/>
        </authorList>
    </citation>
    <scope>NUCLEOTIDE SEQUENCE [LARGE SCALE GENOMIC DNA]</scope>
    <source>
        <tissue evidence="7">Roots</tissue>
    </source>
</reference>
<dbReference type="PROSITE" id="PS51257">
    <property type="entry name" value="PROKAR_LIPOPROTEIN"/>
    <property type="match status" value="1"/>
</dbReference>
<feature type="transmembrane region" description="Helical" evidence="6">
    <location>
        <begin position="326"/>
        <end position="349"/>
    </location>
</feature>
<name>A0AAN7JZ65_9MYRT</name>
<dbReference type="GO" id="GO:0016567">
    <property type="term" value="P:protein ubiquitination"/>
    <property type="evidence" value="ECO:0007669"/>
    <property type="project" value="TreeGrafter"/>
</dbReference>
<feature type="transmembrane region" description="Helical" evidence="6">
    <location>
        <begin position="237"/>
        <end position="258"/>
    </location>
</feature>
<feature type="transmembrane region" description="Helical" evidence="6">
    <location>
        <begin position="90"/>
        <end position="110"/>
    </location>
</feature>
<comment type="subcellular location">
    <subcellularLocation>
        <location evidence="1">Membrane</location>
        <topology evidence="1">Multi-pass membrane protein</topology>
    </subcellularLocation>
</comment>
<dbReference type="GO" id="GO:0031464">
    <property type="term" value="C:Cul4A-RING E3 ubiquitin ligase complex"/>
    <property type="evidence" value="ECO:0007669"/>
    <property type="project" value="TreeGrafter"/>
</dbReference>
<evidence type="ECO:0000256" key="1">
    <source>
        <dbReference type="ARBA" id="ARBA00004141"/>
    </source>
</evidence>
<dbReference type="Proteomes" id="UP001345219">
    <property type="component" value="Chromosome 15"/>
</dbReference>
<feature type="transmembrane region" description="Helical" evidence="6">
    <location>
        <begin position="6"/>
        <end position="25"/>
    </location>
</feature>
<dbReference type="AlphaFoldDB" id="A0AAN7JZ65"/>
<evidence type="ECO:0000256" key="3">
    <source>
        <dbReference type="ARBA" id="ARBA00022692"/>
    </source>
</evidence>
<feature type="transmembrane region" description="Helical" evidence="6">
    <location>
        <begin position="122"/>
        <end position="144"/>
    </location>
</feature>
<comment type="similarity">
    <text evidence="2">Belongs to the 4-toluene sulfonate uptake permease (TSUP) (TC 2.A.102) family.</text>
</comment>
<evidence type="ECO:0000313" key="8">
    <source>
        <dbReference type="Proteomes" id="UP001345219"/>
    </source>
</evidence>
<feature type="transmembrane region" description="Helical" evidence="6">
    <location>
        <begin position="279"/>
        <end position="306"/>
    </location>
</feature>
<accession>A0AAN7JZ65</accession>
<keyword evidence="4 6" id="KW-1133">Transmembrane helix</keyword>
<organism evidence="7 8">
    <name type="scientific">Trapa incisa</name>
    <dbReference type="NCBI Taxonomy" id="236973"/>
    <lineage>
        <taxon>Eukaryota</taxon>
        <taxon>Viridiplantae</taxon>
        <taxon>Streptophyta</taxon>
        <taxon>Embryophyta</taxon>
        <taxon>Tracheophyta</taxon>
        <taxon>Spermatophyta</taxon>
        <taxon>Magnoliopsida</taxon>
        <taxon>eudicotyledons</taxon>
        <taxon>Gunneridae</taxon>
        <taxon>Pentapetalae</taxon>
        <taxon>rosids</taxon>
        <taxon>malvids</taxon>
        <taxon>Myrtales</taxon>
        <taxon>Lythraceae</taxon>
        <taxon>Trapa</taxon>
    </lineage>
</organism>
<keyword evidence="5 6" id="KW-0472">Membrane</keyword>
<feature type="transmembrane region" description="Helical" evidence="6">
    <location>
        <begin position="46"/>
        <end position="70"/>
    </location>
</feature>
<keyword evidence="3 6" id="KW-0812">Transmembrane</keyword>
<dbReference type="PANTHER" id="PTHR14255">
    <property type="entry name" value="CEREBLON"/>
    <property type="match status" value="1"/>
</dbReference>